<name>A0ACA9NHM1_9GLOM</name>
<protein>
    <submittedName>
        <fullName evidence="1">921_t:CDS:1</fullName>
    </submittedName>
</protein>
<gene>
    <name evidence="1" type="ORF">SPELUC_LOCUS9093</name>
</gene>
<keyword evidence="2" id="KW-1185">Reference proteome</keyword>
<proteinExistence type="predicted"/>
<feature type="non-terminal residue" evidence="1">
    <location>
        <position position="177"/>
    </location>
</feature>
<sequence length="177" mass="20104">INTNTSIRVARNNTTTKGKSNASTRTSNNVINLESSIEYKSDGLSLVISEVDYNSQEDGYFQDNDNNIKLAISHLVALAATDNKLFNKSRNENESNNKSVAEDEMISKMIEFQKKIKASNAVAEVVSSWLWFTRYVRNDFLTKTIGWLKDNLKETCEMMVLGSDYDGFWDIPKLLKQ</sequence>
<organism evidence="1 2">
    <name type="scientific">Cetraspora pellucida</name>
    <dbReference type="NCBI Taxonomy" id="1433469"/>
    <lineage>
        <taxon>Eukaryota</taxon>
        <taxon>Fungi</taxon>
        <taxon>Fungi incertae sedis</taxon>
        <taxon>Mucoromycota</taxon>
        <taxon>Glomeromycotina</taxon>
        <taxon>Glomeromycetes</taxon>
        <taxon>Diversisporales</taxon>
        <taxon>Gigasporaceae</taxon>
        <taxon>Cetraspora</taxon>
    </lineage>
</organism>
<accession>A0ACA9NHM1</accession>
<evidence type="ECO:0000313" key="1">
    <source>
        <dbReference type="EMBL" id="CAG8656150.1"/>
    </source>
</evidence>
<evidence type="ECO:0000313" key="2">
    <source>
        <dbReference type="Proteomes" id="UP000789366"/>
    </source>
</evidence>
<comment type="caution">
    <text evidence="1">The sequence shown here is derived from an EMBL/GenBank/DDBJ whole genome shotgun (WGS) entry which is preliminary data.</text>
</comment>
<reference evidence="1" key="1">
    <citation type="submission" date="2021-06" db="EMBL/GenBank/DDBJ databases">
        <authorList>
            <person name="Kallberg Y."/>
            <person name="Tangrot J."/>
            <person name="Rosling A."/>
        </authorList>
    </citation>
    <scope>NUCLEOTIDE SEQUENCE</scope>
    <source>
        <strain evidence="1">28 12/20/2015</strain>
    </source>
</reference>
<dbReference type="Proteomes" id="UP000789366">
    <property type="component" value="Unassembled WGS sequence"/>
</dbReference>
<dbReference type="EMBL" id="CAJVPW010014742">
    <property type="protein sequence ID" value="CAG8656150.1"/>
    <property type="molecule type" value="Genomic_DNA"/>
</dbReference>
<feature type="non-terminal residue" evidence="1">
    <location>
        <position position="1"/>
    </location>
</feature>